<dbReference type="InterPro" id="IPR036390">
    <property type="entry name" value="WH_DNA-bd_sf"/>
</dbReference>
<dbReference type="Pfam" id="PF08279">
    <property type="entry name" value="HTH_11"/>
    <property type="match status" value="1"/>
</dbReference>
<keyword evidence="4" id="KW-0238">DNA-binding</keyword>
<evidence type="ECO:0000256" key="1">
    <source>
        <dbReference type="ARBA" id="ARBA00023015"/>
    </source>
</evidence>
<dbReference type="InterPro" id="IPR028349">
    <property type="entry name" value="PafC-like"/>
</dbReference>
<evidence type="ECO:0000313" key="4">
    <source>
        <dbReference type="EMBL" id="MBG6104177.1"/>
    </source>
</evidence>
<dbReference type="PROSITE" id="PS51000">
    <property type="entry name" value="HTH_DEOR_2"/>
    <property type="match status" value="1"/>
</dbReference>
<organism evidence="4 5">
    <name type="scientific">Micromonospora vinacea</name>
    <dbReference type="NCBI Taxonomy" id="709878"/>
    <lineage>
        <taxon>Bacteria</taxon>
        <taxon>Bacillati</taxon>
        <taxon>Actinomycetota</taxon>
        <taxon>Actinomycetes</taxon>
        <taxon>Micromonosporales</taxon>
        <taxon>Micromonosporaceae</taxon>
        <taxon>Micromonospora</taxon>
    </lineage>
</organism>
<dbReference type="SUPFAM" id="SSF46785">
    <property type="entry name" value="Winged helix' DNA-binding domain"/>
    <property type="match status" value="1"/>
</dbReference>
<dbReference type="GO" id="GO:0003677">
    <property type="term" value="F:DNA binding"/>
    <property type="evidence" value="ECO:0007669"/>
    <property type="project" value="UniProtKB-KW"/>
</dbReference>
<evidence type="ECO:0000256" key="2">
    <source>
        <dbReference type="ARBA" id="ARBA00023163"/>
    </source>
</evidence>
<dbReference type="PROSITE" id="PS52050">
    <property type="entry name" value="WYL"/>
    <property type="match status" value="1"/>
</dbReference>
<sequence length="335" mass="35951">MVETSVRLLRLLTLLQVRRDWSGAELAERLAVTTRTVRTDVERLRVLGYQIESHPGVAGGYRLGAGSALPPLLLDDDEAVAVAVGLRAAAGGSVTGIEETSLRALAKLEQSLPSRLRHRVDALRSATVSAAGGGPTVDADTLTAVSTAVHRRERLRFDYAGHDGTVSVRDVEPYRLVYTGRRWYLLGWDTDRADWRTFRADRIQPRVPTGPRFALREPPGGDAVAHVLRGVGSTAWPHPARVRLHASAETMAQRIPSTAGLLEAIDERACLLHTGGESLGNLAAFLGTLAVDFDVLDPPELRAVIRDVAARFGRAAGCAPGRVAVHPGADAAVEL</sequence>
<dbReference type="EMBL" id="JADOTY010000001">
    <property type="protein sequence ID" value="MBG6104177.1"/>
    <property type="molecule type" value="Genomic_DNA"/>
</dbReference>
<dbReference type="InterPro" id="IPR051534">
    <property type="entry name" value="CBASS_pafABC_assoc_protein"/>
</dbReference>
<name>A0ABS0K6D2_9ACTN</name>
<dbReference type="Pfam" id="PF25583">
    <property type="entry name" value="WCX"/>
    <property type="match status" value="1"/>
</dbReference>
<reference evidence="4 5" key="1">
    <citation type="submission" date="2020-11" db="EMBL/GenBank/DDBJ databases">
        <title>Sequencing the genomes of 1000 actinobacteria strains.</title>
        <authorList>
            <person name="Klenk H.-P."/>
        </authorList>
    </citation>
    <scope>NUCLEOTIDE SEQUENCE [LARGE SCALE GENOMIC DNA]</scope>
    <source>
        <strain evidence="4 5">DSM 101695</strain>
    </source>
</reference>
<dbReference type="InterPro" id="IPR057727">
    <property type="entry name" value="WCX_dom"/>
</dbReference>
<dbReference type="InterPro" id="IPR013196">
    <property type="entry name" value="HTH_11"/>
</dbReference>
<dbReference type="Proteomes" id="UP000631791">
    <property type="component" value="Unassembled WGS sequence"/>
</dbReference>
<dbReference type="RefSeq" id="WP_196922664.1">
    <property type="nucleotide sequence ID" value="NZ_JADOTY010000001.1"/>
</dbReference>
<feature type="domain" description="HTH deoR-type" evidence="3">
    <location>
        <begin position="4"/>
        <end position="59"/>
    </location>
</feature>
<dbReference type="PANTHER" id="PTHR34580:SF3">
    <property type="entry name" value="PROTEIN PAFB"/>
    <property type="match status" value="1"/>
</dbReference>
<dbReference type="InterPro" id="IPR001034">
    <property type="entry name" value="DeoR_HTH"/>
</dbReference>
<accession>A0ABS0K6D2</accession>
<dbReference type="InterPro" id="IPR036388">
    <property type="entry name" value="WH-like_DNA-bd_sf"/>
</dbReference>
<dbReference type="InterPro" id="IPR026881">
    <property type="entry name" value="WYL_dom"/>
</dbReference>
<keyword evidence="1" id="KW-0805">Transcription regulation</keyword>
<proteinExistence type="predicted"/>
<evidence type="ECO:0000313" key="5">
    <source>
        <dbReference type="Proteomes" id="UP000631791"/>
    </source>
</evidence>
<evidence type="ECO:0000259" key="3">
    <source>
        <dbReference type="PROSITE" id="PS51000"/>
    </source>
</evidence>
<dbReference type="Gene3D" id="1.10.10.10">
    <property type="entry name" value="Winged helix-like DNA-binding domain superfamily/Winged helix DNA-binding domain"/>
    <property type="match status" value="1"/>
</dbReference>
<comment type="caution">
    <text evidence="4">The sequence shown here is derived from an EMBL/GenBank/DDBJ whole genome shotgun (WGS) entry which is preliminary data.</text>
</comment>
<dbReference type="PIRSF" id="PIRSF016838">
    <property type="entry name" value="PafC"/>
    <property type="match status" value="1"/>
</dbReference>
<keyword evidence="5" id="KW-1185">Reference proteome</keyword>
<gene>
    <name evidence="4" type="ORF">IW249_004591</name>
</gene>
<keyword evidence="2" id="KW-0804">Transcription</keyword>
<dbReference type="Pfam" id="PF13280">
    <property type="entry name" value="WYL"/>
    <property type="match status" value="1"/>
</dbReference>
<protein>
    <submittedName>
        <fullName evidence="4">DNA-binding transcriptional regulator YafY</fullName>
    </submittedName>
</protein>
<dbReference type="PANTHER" id="PTHR34580">
    <property type="match status" value="1"/>
</dbReference>